<feature type="compositionally biased region" description="Acidic residues" evidence="1">
    <location>
        <begin position="140"/>
        <end position="151"/>
    </location>
</feature>
<evidence type="ECO:0000313" key="3">
    <source>
        <dbReference type="EMBL" id="KAJ2796773.1"/>
    </source>
</evidence>
<dbReference type="EMBL" id="JANBUO010001803">
    <property type="protein sequence ID" value="KAJ2796773.1"/>
    <property type="molecule type" value="Genomic_DNA"/>
</dbReference>
<keyword evidence="4" id="KW-1185">Reference proteome</keyword>
<sequence>MRGATGIGAALAVAAACVSALPAPQYGGQGMAPQYGGQGMAPYGYPMMGGGGPMMGPYGMGDAYGGMCMPNGGGYRNGRMRGQRYHAHASADEWPLPNNPYMDARSHRRFSRQAFYADGGPGDAPMMHAPGHNRIPANDADSDDDNDDDDASSASSASSD</sequence>
<feature type="chain" id="PRO_5040745040" evidence="2">
    <location>
        <begin position="21"/>
        <end position="160"/>
    </location>
</feature>
<evidence type="ECO:0000256" key="2">
    <source>
        <dbReference type="SAM" id="SignalP"/>
    </source>
</evidence>
<gene>
    <name evidence="3" type="ORF">H4R20_005421</name>
</gene>
<dbReference type="AlphaFoldDB" id="A0A9W8HRR3"/>
<organism evidence="3 4">
    <name type="scientific">Coemansia guatemalensis</name>
    <dbReference type="NCBI Taxonomy" id="2761395"/>
    <lineage>
        <taxon>Eukaryota</taxon>
        <taxon>Fungi</taxon>
        <taxon>Fungi incertae sedis</taxon>
        <taxon>Zoopagomycota</taxon>
        <taxon>Kickxellomycotina</taxon>
        <taxon>Kickxellomycetes</taxon>
        <taxon>Kickxellales</taxon>
        <taxon>Kickxellaceae</taxon>
        <taxon>Coemansia</taxon>
    </lineage>
</organism>
<accession>A0A9W8HRR3</accession>
<protein>
    <submittedName>
        <fullName evidence="3">Uncharacterized protein</fullName>
    </submittedName>
</protein>
<proteinExistence type="predicted"/>
<reference evidence="3" key="1">
    <citation type="submission" date="2022-07" db="EMBL/GenBank/DDBJ databases">
        <title>Phylogenomic reconstructions and comparative analyses of Kickxellomycotina fungi.</title>
        <authorList>
            <person name="Reynolds N.K."/>
            <person name="Stajich J.E."/>
            <person name="Barry K."/>
            <person name="Grigoriev I.V."/>
            <person name="Crous P."/>
            <person name="Smith M.E."/>
        </authorList>
    </citation>
    <scope>NUCLEOTIDE SEQUENCE</scope>
    <source>
        <strain evidence="3">NRRL 1565</strain>
    </source>
</reference>
<keyword evidence="2" id="KW-0732">Signal</keyword>
<evidence type="ECO:0000256" key="1">
    <source>
        <dbReference type="SAM" id="MobiDB-lite"/>
    </source>
</evidence>
<name>A0A9W8HRR3_9FUNG</name>
<dbReference type="PROSITE" id="PS51257">
    <property type="entry name" value="PROKAR_LIPOPROTEIN"/>
    <property type="match status" value="1"/>
</dbReference>
<dbReference type="OrthoDB" id="5594109at2759"/>
<evidence type="ECO:0000313" key="4">
    <source>
        <dbReference type="Proteomes" id="UP001140094"/>
    </source>
</evidence>
<comment type="caution">
    <text evidence="3">The sequence shown here is derived from an EMBL/GenBank/DDBJ whole genome shotgun (WGS) entry which is preliminary data.</text>
</comment>
<feature type="non-terminal residue" evidence="3">
    <location>
        <position position="160"/>
    </location>
</feature>
<dbReference type="Proteomes" id="UP001140094">
    <property type="component" value="Unassembled WGS sequence"/>
</dbReference>
<feature type="region of interest" description="Disordered" evidence="1">
    <location>
        <begin position="115"/>
        <end position="160"/>
    </location>
</feature>
<feature type="signal peptide" evidence="2">
    <location>
        <begin position="1"/>
        <end position="20"/>
    </location>
</feature>